<gene>
    <name evidence="1" type="ORF">H3221_19785</name>
</gene>
<reference evidence="1" key="1">
    <citation type="submission" date="2020-07" db="EMBL/GenBank/DDBJ databases">
        <title>Pseudomonas chaetoceroseae sp. nov., a new member of the Pseudomonas oleovorans group isolated from a culture of Chaetoceros calcitrans.</title>
        <authorList>
            <person name="Girard L."/>
            <person name="Lood C."/>
            <person name="De Mot R."/>
            <person name="Baudart J."/>
        </authorList>
    </citation>
    <scope>NUCLEOTIDE SEQUENCE</scope>
    <source>
        <strain evidence="1">536</strain>
    </source>
</reference>
<keyword evidence="2" id="KW-1185">Reference proteome</keyword>
<name>A0A931D427_9PSED</name>
<dbReference type="AlphaFoldDB" id="A0A931D427"/>
<dbReference type="RefSeq" id="WP_196476408.1">
    <property type="nucleotide sequence ID" value="NZ_JACFYX020000007.1"/>
</dbReference>
<comment type="caution">
    <text evidence="1">The sequence shown here is derived from an EMBL/GenBank/DDBJ whole genome shotgun (WGS) entry which is preliminary data.</text>
</comment>
<evidence type="ECO:0008006" key="3">
    <source>
        <dbReference type="Google" id="ProtNLM"/>
    </source>
</evidence>
<organism evidence="1 2">
    <name type="scientific">Pseudomonas chaetocerotis</name>
    <dbReference type="NCBI Taxonomy" id="2758695"/>
    <lineage>
        <taxon>Bacteria</taxon>
        <taxon>Pseudomonadati</taxon>
        <taxon>Pseudomonadota</taxon>
        <taxon>Gammaproteobacteria</taxon>
        <taxon>Pseudomonadales</taxon>
        <taxon>Pseudomonadaceae</taxon>
        <taxon>Pseudomonas</taxon>
    </lineage>
</organism>
<dbReference type="InterPro" id="IPR011004">
    <property type="entry name" value="Trimer_LpxA-like_sf"/>
</dbReference>
<dbReference type="Proteomes" id="UP000596932">
    <property type="component" value="Unassembled WGS sequence"/>
</dbReference>
<evidence type="ECO:0000313" key="1">
    <source>
        <dbReference type="EMBL" id="MBG0837361.1"/>
    </source>
</evidence>
<proteinExistence type="predicted"/>
<accession>A0A931D427</accession>
<dbReference type="Gene3D" id="2.160.10.10">
    <property type="entry name" value="Hexapeptide repeat proteins"/>
    <property type="match status" value="1"/>
</dbReference>
<dbReference type="EMBL" id="JACFYX010000021">
    <property type="protein sequence ID" value="MBG0837361.1"/>
    <property type="molecule type" value="Genomic_DNA"/>
</dbReference>
<evidence type="ECO:0000313" key="2">
    <source>
        <dbReference type="Proteomes" id="UP000596932"/>
    </source>
</evidence>
<protein>
    <recommendedName>
        <fullName evidence="3">Serine O-acetyltransferase</fullName>
    </recommendedName>
</protein>
<dbReference type="SUPFAM" id="SSF51161">
    <property type="entry name" value="Trimeric LpxA-like enzymes"/>
    <property type="match status" value="1"/>
</dbReference>
<sequence>MELKGTSREALLDYLCRQLDTFFPDGVSCRGEIERCLNEGLARVGHCIDGVKMWEKGRFDYLHSTQYTLFLYYLANTLWRAGGDPRVCAKLFYLNKTLNGIDLFYEIEMPKVFFIGHSVGIVLAKATYGEFLVLYQNSTVGKNHGVAPVLGEGVILYPNSAVIGRSRLGDRSFVSQGVTVLNTDTPGACCVYQGPGGTVVTKPPKHDILADFFRL</sequence>